<dbReference type="AlphaFoldDB" id="A0AAE4D043"/>
<accession>A0AAE4D043</accession>
<dbReference type="RefSeq" id="WP_310424956.1">
    <property type="nucleotide sequence ID" value="NZ_JAVDYC010000001.1"/>
</dbReference>
<evidence type="ECO:0000313" key="2">
    <source>
        <dbReference type="EMBL" id="MDR7327554.1"/>
    </source>
</evidence>
<evidence type="ECO:0000313" key="3">
    <source>
        <dbReference type="Proteomes" id="UP001183629"/>
    </source>
</evidence>
<feature type="transmembrane region" description="Helical" evidence="1">
    <location>
        <begin position="51"/>
        <end position="81"/>
    </location>
</feature>
<comment type="caution">
    <text evidence="2">The sequence shown here is derived from an EMBL/GenBank/DDBJ whole genome shotgun (WGS) entry which is preliminary data.</text>
</comment>
<dbReference type="EMBL" id="JAVDYC010000001">
    <property type="protein sequence ID" value="MDR7327554.1"/>
    <property type="molecule type" value="Genomic_DNA"/>
</dbReference>
<evidence type="ECO:0000256" key="1">
    <source>
        <dbReference type="SAM" id="Phobius"/>
    </source>
</evidence>
<keyword evidence="3" id="KW-1185">Reference proteome</keyword>
<organism evidence="2 3">
    <name type="scientific">Catenuloplanes niger</name>
    <dbReference type="NCBI Taxonomy" id="587534"/>
    <lineage>
        <taxon>Bacteria</taxon>
        <taxon>Bacillati</taxon>
        <taxon>Actinomycetota</taxon>
        <taxon>Actinomycetes</taxon>
        <taxon>Micromonosporales</taxon>
        <taxon>Micromonosporaceae</taxon>
        <taxon>Catenuloplanes</taxon>
    </lineage>
</organism>
<feature type="transmembrane region" description="Helical" evidence="1">
    <location>
        <begin position="7"/>
        <end position="31"/>
    </location>
</feature>
<proteinExistence type="predicted"/>
<keyword evidence="1" id="KW-0812">Transmembrane</keyword>
<gene>
    <name evidence="2" type="ORF">J2S44_007804</name>
</gene>
<dbReference type="Proteomes" id="UP001183629">
    <property type="component" value="Unassembled WGS sequence"/>
</dbReference>
<protein>
    <submittedName>
        <fullName evidence="2">Uncharacterized protein</fullName>
    </submittedName>
</protein>
<reference evidence="2 3" key="1">
    <citation type="submission" date="2023-07" db="EMBL/GenBank/DDBJ databases">
        <title>Sequencing the genomes of 1000 actinobacteria strains.</title>
        <authorList>
            <person name="Klenk H.-P."/>
        </authorList>
    </citation>
    <scope>NUCLEOTIDE SEQUENCE [LARGE SCALE GENOMIC DNA]</scope>
    <source>
        <strain evidence="2 3">DSM 44711</strain>
    </source>
</reference>
<sequence>MLDAFAPFWLFLTTAFWLFLLLLGIGLLGLFAELMTVRVYPMRPSLTPQSVLAVVCGAALLPPVGLALATACVYLGTYVCAYRRREREVARIAVELTHHLDPDRLAASCAHPAAGPRTDRLLAEWTDWLTDLQSSHLNCPALIYSASRGTLTWPRAAVAVLDAAALLRAVAPSHSPPQIPVLLAAGTRCLQEIAWKAGLVAGGAAVSLEYREERSFSDSVRLVVGAGVPEEQDRQDTWAAFQRMRSAYAPYATALEFRFLHRAG</sequence>
<name>A0AAE4D043_9ACTN</name>
<keyword evidence="1" id="KW-0472">Membrane</keyword>
<keyword evidence="1" id="KW-1133">Transmembrane helix</keyword>